<dbReference type="Proteomes" id="UP000054032">
    <property type="component" value="Unassembled WGS sequence"/>
</dbReference>
<accession>W6ZSU2</accession>
<evidence type="ECO:0000313" key="2">
    <source>
        <dbReference type="EMBL" id="EUC46726.1"/>
    </source>
</evidence>
<feature type="region of interest" description="Disordered" evidence="1">
    <location>
        <begin position="54"/>
        <end position="94"/>
    </location>
</feature>
<feature type="compositionally biased region" description="Basic residues" evidence="1">
    <location>
        <begin position="73"/>
        <end position="86"/>
    </location>
</feature>
<proteinExistence type="predicted"/>
<sequence>MSSMSTAPSRPSGLSGSLASSLLESLQSSPPTHWLPRPLARFARWLSSSASLSATHAAPSSRSNKGAPAAGRWRSKPNCHYSRHHTPSYPPLSHTGTRSCSLVAQLSTASHSPPHAATQGRHTHTLTLCHAALLHTFAETVCVLEIVPSIPGLQRPSLAAALTTREPHSVHPVTGTTVHASPSLLISCHLLNPSAPIPAFPVTQCTALVQAANHRSPTRPYWRPVDPGSECPLLQQTRFLVAETFVAVSLVPLQSWPHHFHSTLLLKLTAELNKYQILLC</sequence>
<dbReference type="EMBL" id="KI963962">
    <property type="protein sequence ID" value="EUC46726.1"/>
    <property type="molecule type" value="Genomic_DNA"/>
</dbReference>
<organism evidence="2 3">
    <name type="scientific">Bipolaris oryzae ATCC 44560</name>
    <dbReference type="NCBI Taxonomy" id="930090"/>
    <lineage>
        <taxon>Eukaryota</taxon>
        <taxon>Fungi</taxon>
        <taxon>Dikarya</taxon>
        <taxon>Ascomycota</taxon>
        <taxon>Pezizomycotina</taxon>
        <taxon>Dothideomycetes</taxon>
        <taxon>Pleosporomycetidae</taxon>
        <taxon>Pleosporales</taxon>
        <taxon>Pleosporineae</taxon>
        <taxon>Pleosporaceae</taxon>
        <taxon>Bipolaris</taxon>
    </lineage>
</organism>
<dbReference type="GeneID" id="19120742"/>
<keyword evidence="3" id="KW-1185">Reference proteome</keyword>
<protein>
    <submittedName>
        <fullName evidence="2">Uncharacterized protein</fullName>
    </submittedName>
</protein>
<name>W6ZSU2_COCMI</name>
<dbReference type="RefSeq" id="XP_007686760.1">
    <property type="nucleotide sequence ID" value="XM_007688570.1"/>
</dbReference>
<dbReference type="HOGENOM" id="CLU_993922_0_0_1"/>
<evidence type="ECO:0000313" key="3">
    <source>
        <dbReference type="Proteomes" id="UP000054032"/>
    </source>
</evidence>
<dbReference type="KEGG" id="bor:COCMIDRAFT_25321"/>
<evidence type="ECO:0000256" key="1">
    <source>
        <dbReference type="SAM" id="MobiDB-lite"/>
    </source>
</evidence>
<reference evidence="2 3" key="1">
    <citation type="journal article" date="2013" name="PLoS Genet.">
        <title>Comparative genome structure, secondary metabolite, and effector coding capacity across Cochliobolus pathogens.</title>
        <authorList>
            <person name="Condon B.J."/>
            <person name="Leng Y."/>
            <person name="Wu D."/>
            <person name="Bushley K.E."/>
            <person name="Ohm R.A."/>
            <person name="Otillar R."/>
            <person name="Martin J."/>
            <person name="Schackwitz W."/>
            <person name="Grimwood J."/>
            <person name="MohdZainudin N."/>
            <person name="Xue C."/>
            <person name="Wang R."/>
            <person name="Manning V.A."/>
            <person name="Dhillon B."/>
            <person name="Tu Z.J."/>
            <person name="Steffenson B.J."/>
            <person name="Salamov A."/>
            <person name="Sun H."/>
            <person name="Lowry S."/>
            <person name="LaButti K."/>
            <person name="Han J."/>
            <person name="Copeland A."/>
            <person name="Lindquist E."/>
            <person name="Barry K."/>
            <person name="Schmutz J."/>
            <person name="Baker S.E."/>
            <person name="Ciuffetti L.M."/>
            <person name="Grigoriev I.V."/>
            <person name="Zhong S."/>
            <person name="Turgeon B.G."/>
        </authorList>
    </citation>
    <scope>NUCLEOTIDE SEQUENCE [LARGE SCALE GENOMIC DNA]</scope>
    <source>
        <strain evidence="2 3">ATCC 44560</strain>
    </source>
</reference>
<gene>
    <name evidence="2" type="ORF">COCMIDRAFT_25321</name>
</gene>
<dbReference type="AlphaFoldDB" id="W6ZSU2"/>